<dbReference type="Proteomes" id="UP000035682">
    <property type="component" value="Unplaced"/>
</dbReference>
<evidence type="ECO:0000313" key="21">
    <source>
        <dbReference type="WormBase" id="SRAE_0000073700"/>
    </source>
</evidence>
<keyword evidence="2" id="KW-0808">Transferase</keyword>
<keyword evidence="14" id="KW-0862">Zinc</keyword>
<dbReference type="OMA" id="RSATYLE"/>
<dbReference type="InterPro" id="IPR043502">
    <property type="entry name" value="DNA/RNA_pol_sf"/>
</dbReference>
<dbReference type="GO" id="GO:0004190">
    <property type="term" value="F:aspartic-type endopeptidase activity"/>
    <property type="evidence" value="ECO:0007669"/>
    <property type="project" value="UniProtKB-KW"/>
</dbReference>
<dbReference type="InterPro" id="IPR036875">
    <property type="entry name" value="Znf_CCHC_sf"/>
</dbReference>
<dbReference type="Pfam" id="PF09668">
    <property type="entry name" value="Asp_protease"/>
    <property type="match status" value="1"/>
</dbReference>
<dbReference type="RefSeq" id="XP_024500828.1">
    <property type="nucleotide sequence ID" value="XM_024646673.1"/>
</dbReference>
<dbReference type="InterPro" id="IPR050951">
    <property type="entry name" value="Retrovirus_Pol_polyprotein"/>
</dbReference>
<keyword evidence="10" id="KW-0229">DNA integration</keyword>
<reference evidence="20" key="3">
    <citation type="submission" date="2020-12" db="UniProtKB">
        <authorList>
            <consortium name="WormBaseParasite"/>
        </authorList>
    </citation>
    <scope>IDENTIFICATION</scope>
</reference>
<dbReference type="GO" id="GO:0019899">
    <property type="term" value="F:enzyme binding"/>
    <property type="evidence" value="ECO:0007669"/>
    <property type="project" value="UniProtKB-ARBA"/>
</dbReference>
<evidence type="ECO:0000256" key="6">
    <source>
        <dbReference type="ARBA" id="ARBA00022759"/>
    </source>
</evidence>
<accession>A0A7I5TKW3</accession>
<dbReference type="SUPFAM" id="SSF57756">
    <property type="entry name" value="Retrovirus zinc finger-like domains"/>
    <property type="match status" value="1"/>
</dbReference>
<evidence type="ECO:0000256" key="2">
    <source>
        <dbReference type="ARBA" id="ARBA00022679"/>
    </source>
</evidence>
<keyword evidence="8" id="KW-0460">Magnesium</keyword>
<feature type="domain" description="Integrase catalytic" evidence="17">
    <location>
        <begin position="824"/>
        <end position="985"/>
    </location>
</feature>
<dbReference type="PROSITE" id="PS50994">
    <property type="entry name" value="INTEGRASE"/>
    <property type="match status" value="1"/>
</dbReference>
<dbReference type="GO" id="GO:0008270">
    <property type="term" value="F:zinc ion binding"/>
    <property type="evidence" value="ECO:0007669"/>
    <property type="project" value="UniProtKB-KW"/>
</dbReference>
<evidence type="ECO:0000256" key="13">
    <source>
        <dbReference type="ARBA" id="ARBA00023268"/>
    </source>
</evidence>
<dbReference type="GO" id="GO:0015074">
    <property type="term" value="P:DNA integration"/>
    <property type="evidence" value="ECO:0007669"/>
    <property type="project" value="UniProtKB-KW"/>
</dbReference>
<evidence type="ECO:0000256" key="7">
    <source>
        <dbReference type="ARBA" id="ARBA00022801"/>
    </source>
</evidence>
<dbReference type="InterPro" id="IPR041577">
    <property type="entry name" value="RT_RNaseH_2"/>
</dbReference>
<dbReference type="InterPro" id="IPR012337">
    <property type="entry name" value="RNaseH-like_sf"/>
</dbReference>
<keyword evidence="14" id="KW-0863">Zinc-finger</keyword>
<evidence type="ECO:0000259" key="17">
    <source>
        <dbReference type="PROSITE" id="PS50994"/>
    </source>
</evidence>
<dbReference type="InterPro" id="IPR000477">
    <property type="entry name" value="RT_dom"/>
</dbReference>
<name>A0A090KVU6_STRRB</name>
<dbReference type="WBParaSite" id="SRAE_0000073700.1">
    <property type="protein sequence ID" value="SRAE_0000073700.1"/>
    <property type="gene ID" value="WBGene00256494"/>
</dbReference>
<protein>
    <submittedName>
        <fullName evidence="20">Reverse transcriptase</fullName>
    </submittedName>
</protein>
<dbReference type="CTD" id="36373991"/>
<evidence type="ECO:0000259" key="16">
    <source>
        <dbReference type="PROSITE" id="PS50175"/>
    </source>
</evidence>
<keyword evidence="9" id="KW-0694">RNA-binding</keyword>
<evidence type="ECO:0000256" key="5">
    <source>
        <dbReference type="ARBA" id="ARBA00022750"/>
    </source>
</evidence>
<dbReference type="InterPro" id="IPR001969">
    <property type="entry name" value="Aspartic_peptidase_AS"/>
</dbReference>
<dbReference type="InterPro" id="IPR036397">
    <property type="entry name" value="RNaseH_sf"/>
</dbReference>
<dbReference type="Pfam" id="PF00078">
    <property type="entry name" value="RVT_1"/>
    <property type="match status" value="1"/>
</dbReference>
<evidence type="ECO:0000256" key="12">
    <source>
        <dbReference type="ARBA" id="ARBA00023125"/>
    </source>
</evidence>
<dbReference type="InterPro" id="IPR021109">
    <property type="entry name" value="Peptidase_aspartic_dom_sf"/>
</dbReference>
<keyword evidence="19" id="KW-1185">Reference proteome</keyword>
<reference evidence="18" key="2">
    <citation type="submission" date="2014-09" db="EMBL/GenBank/DDBJ databases">
        <authorList>
            <person name="Aslett A.Martin."/>
        </authorList>
    </citation>
    <scope>NUCLEOTIDE SEQUENCE</scope>
    <source>
        <strain evidence="18">ED321 Heterogonic</strain>
    </source>
</reference>
<dbReference type="GO" id="GO:0004519">
    <property type="term" value="F:endonuclease activity"/>
    <property type="evidence" value="ECO:0007669"/>
    <property type="project" value="UniProtKB-KW"/>
</dbReference>
<dbReference type="Gene3D" id="2.40.70.10">
    <property type="entry name" value="Acid Proteases"/>
    <property type="match status" value="1"/>
</dbReference>
<evidence type="ECO:0000256" key="9">
    <source>
        <dbReference type="ARBA" id="ARBA00022884"/>
    </source>
</evidence>
<evidence type="ECO:0000313" key="18">
    <source>
        <dbReference type="EMBL" id="CEF61620.1"/>
    </source>
</evidence>
<organism evidence="18">
    <name type="scientific">Strongyloides ratti</name>
    <name type="common">Parasitic roundworm</name>
    <dbReference type="NCBI Taxonomy" id="34506"/>
    <lineage>
        <taxon>Eukaryota</taxon>
        <taxon>Metazoa</taxon>
        <taxon>Ecdysozoa</taxon>
        <taxon>Nematoda</taxon>
        <taxon>Chromadorea</taxon>
        <taxon>Rhabditida</taxon>
        <taxon>Tylenchina</taxon>
        <taxon>Panagrolaimomorpha</taxon>
        <taxon>Strongyloidoidea</taxon>
        <taxon>Strongyloididae</taxon>
        <taxon>Strongyloides</taxon>
    </lineage>
</organism>
<evidence type="ECO:0000256" key="11">
    <source>
        <dbReference type="ARBA" id="ARBA00022918"/>
    </source>
</evidence>
<dbReference type="AlphaFoldDB" id="A0A090KVU6"/>
<reference evidence="19" key="1">
    <citation type="submission" date="2014-09" db="EMBL/GenBank/DDBJ databases">
        <authorList>
            <person name="Martin A.A."/>
        </authorList>
    </citation>
    <scope>NUCLEOTIDE SEQUENCE</scope>
    <source>
        <strain evidence="19">ED321</strain>
    </source>
</reference>
<keyword evidence="5" id="KW-0064">Aspartyl protease</keyword>
<dbReference type="PROSITE" id="PS50158">
    <property type="entry name" value="ZF_CCHC"/>
    <property type="match status" value="1"/>
</dbReference>
<dbReference type="GO" id="GO:0042575">
    <property type="term" value="C:DNA polymerase complex"/>
    <property type="evidence" value="ECO:0007669"/>
    <property type="project" value="UniProtKB-ARBA"/>
</dbReference>
<evidence type="ECO:0000256" key="8">
    <source>
        <dbReference type="ARBA" id="ARBA00022842"/>
    </source>
</evidence>
<dbReference type="SUPFAM" id="SSF53098">
    <property type="entry name" value="Ribonuclease H-like"/>
    <property type="match status" value="1"/>
</dbReference>
<dbReference type="InterPro" id="IPR001584">
    <property type="entry name" value="Integrase_cat-core"/>
</dbReference>
<evidence type="ECO:0000256" key="10">
    <source>
        <dbReference type="ARBA" id="ARBA00022908"/>
    </source>
</evidence>
<dbReference type="PROSITE" id="PS50175">
    <property type="entry name" value="ASP_PROT_RETROV"/>
    <property type="match status" value="1"/>
</dbReference>
<proteinExistence type="predicted"/>
<dbReference type="InterPro" id="IPR043128">
    <property type="entry name" value="Rev_trsase/Diguanyl_cyclase"/>
</dbReference>
<dbReference type="SUPFAM" id="SSF56672">
    <property type="entry name" value="DNA/RNA polymerases"/>
    <property type="match status" value="1"/>
</dbReference>
<dbReference type="Pfam" id="PF17919">
    <property type="entry name" value="RT_RNaseH_2"/>
    <property type="match status" value="1"/>
</dbReference>
<dbReference type="PANTHER" id="PTHR37984">
    <property type="entry name" value="PROTEIN CBG26694"/>
    <property type="match status" value="1"/>
</dbReference>
<dbReference type="WormBase" id="SRAE_0000073700">
    <property type="protein sequence ID" value="SRP06105"/>
    <property type="gene ID" value="WBGene00256494"/>
</dbReference>
<dbReference type="GO" id="GO:0003677">
    <property type="term" value="F:DNA binding"/>
    <property type="evidence" value="ECO:0007669"/>
    <property type="project" value="UniProtKB-KW"/>
</dbReference>
<evidence type="ECO:0000256" key="4">
    <source>
        <dbReference type="ARBA" id="ARBA00022722"/>
    </source>
</evidence>
<dbReference type="PANTHER" id="PTHR37984:SF5">
    <property type="entry name" value="PROTEIN NYNRIN-LIKE"/>
    <property type="match status" value="1"/>
</dbReference>
<keyword evidence="11" id="KW-0695">RNA-directed DNA polymerase</keyword>
<dbReference type="InterPro" id="IPR001995">
    <property type="entry name" value="Peptidase_A2_cat"/>
</dbReference>
<keyword evidence="7" id="KW-0378">Hydrolase</keyword>
<sequence length="1089" mass="127298">YLEGKEFPCYLDLVDCLKFKYNGQISKTTAQSRLSNFKFEFKDIEQEILNFCELVKLWSCEKNRYAKEKLLNCRKDYSSIQEIAADLACVINMYKNNSKFEKKKKIENFCFYCKKKGHIFEDCRKRLNLCLRYLKEKSSLFIVKVNVNGYSFNGLIDSGAETTVIPEKIVKQFSNLNSLPDSTVETIGQKINMKKITGKFDFIVDGFQGTLYETLLTEDVFSQFDGIIGIDLLKEMNVIIDIDNKILLPITRTKFKNVFYMERHTDKDLEELEDNLKIEISREFPDLNPESYYDCGNDIAVAPEQVFLDSKLLGIKFYSTPKCKHIQANIQEMLMYGIISKSQAVKVMPFYPIKKLNSENQPLMFKDIYEQEFIRMRALLDAREINNKTIKLSYNQNTALRIIQHLKGFSLSQGAVNSSIIFQRIMKLLSEKFKFAYEEETVQLEVYQDDILLLTNKNKEHHIKILKMLLKELQERKIKISVSKSKFLKTRIDYLSWTFEKDTVRPSESSILKLTNRKLPEKKGQLYQFLQSLCYFKITIKDWDILTRELYNICKGEKNEKIIWEEENKVKFNKIINILLEKPYLHLKRDDLPIIMVVDASKVAVGGYLYQEYKNNRLILGHFCFILGPCLKDRSATYLELKAIATGVETYKDLICGETLYVHSDHKPLGSLLNSKSITQPKHMELLCTIKQYVNEIHYIPGAQNNIADYISRCTLEKGRNNIDNFKNQIKQINYMEKVNSEEDEIMLNIVRDQKNLKEYDVMLNNIKYMVSNKEVKIQKDHLVIPINNEQTAMKIIKHTYDKYGHIIDKKTNEREGIRPELQTISYPDNVWEIVATDVCIIAQYEKIIQFIDTLSRFWIPKVLENLTSQETCNVAIRKVFSRFGTPLKIICDQGTNYKNFEFQNLCESLNIEVHYCTPQHKTGNSVCETSFRTMRKILMKIKNMIDDNNNFNFKDAVNYASFIYNVTECTTTKNIPFLLMFGRLPNTSDFINIGFKNNCSMEKLTEMRKTAKITSQILREKQNKNLNEFRYDPELKVGDLVLIKSNTATKIESPYEEPYEIKEINGTRLSLIKPENTSRGRPLIRNAA</sequence>
<dbReference type="InterPro" id="IPR001878">
    <property type="entry name" value="Znf_CCHC"/>
</dbReference>
<dbReference type="InterPro" id="IPR019103">
    <property type="entry name" value="Peptidase_aspartic_DDI1-type"/>
</dbReference>
<feature type="non-terminal residue" evidence="18">
    <location>
        <position position="1"/>
    </location>
</feature>
<dbReference type="PROSITE" id="PS00141">
    <property type="entry name" value="ASP_PROTEASE"/>
    <property type="match status" value="1"/>
</dbReference>
<accession>A0A090KVU6</accession>
<dbReference type="Gene3D" id="3.30.420.10">
    <property type="entry name" value="Ribonuclease H-like superfamily/Ribonuclease H"/>
    <property type="match status" value="1"/>
</dbReference>
<keyword evidence="1" id="KW-0645">Protease</keyword>
<evidence type="ECO:0000256" key="1">
    <source>
        <dbReference type="ARBA" id="ARBA00022670"/>
    </source>
</evidence>
<evidence type="ECO:0000256" key="3">
    <source>
        <dbReference type="ARBA" id="ARBA00022695"/>
    </source>
</evidence>
<dbReference type="GO" id="GO:0003723">
    <property type="term" value="F:RNA binding"/>
    <property type="evidence" value="ECO:0007669"/>
    <property type="project" value="UniProtKB-KW"/>
</dbReference>
<feature type="domain" description="CCHC-type" evidence="15">
    <location>
        <begin position="110"/>
        <end position="125"/>
    </location>
</feature>
<evidence type="ECO:0000256" key="14">
    <source>
        <dbReference type="PROSITE-ProRule" id="PRU00047"/>
    </source>
</evidence>
<evidence type="ECO:0000313" key="20">
    <source>
        <dbReference type="WBParaSite" id="SRAE_0000073700.1"/>
    </source>
</evidence>
<gene>
    <name evidence="18 20 21" type="ORF">SRAE_0000073700</name>
</gene>
<keyword evidence="12" id="KW-0238">DNA-binding</keyword>
<keyword evidence="13" id="KW-0511">Multifunctional enzyme</keyword>
<dbReference type="GO" id="GO:0006508">
    <property type="term" value="P:proteolysis"/>
    <property type="evidence" value="ECO:0007669"/>
    <property type="project" value="UniProtKB-KW"/>
</dbReference>
<evidence type="ECO:0000313" key="19">
    <source>
        <dbReference type="Proteomes" id="UP000035682"/>
    </source>
</evidence>
<keyword evidence="6" id="KW-0255">Endonuclease</keyword>
<dbReference type="SUPFAM" id="SSF50630">
    <property type="entry name" value="Acid proteases"/>
    <property type="match status" value="1"/>
</dbReference>
<feature type="domain" description="Peptidase A2" evidence="16">
    <location>
        <begin position="152"/>
        <end position="232"/>
    </location>
</feature>
<keyword evidence="14" id="KW-0479">Metal-binding</keyword>
<dbReference type="OrthoDB" id="5859763at2759"/>
<evidence type="ECO:0000259" key="15">
    <source>
        <dbReference type="PROSITE" id="PS50158"/>
    </source>
</evidence>
<dbReference type="GeneID" id="36373991"/>
<dbReference type="Gene3D" id="3.30.70.270">
    <property type="match status" value="2"/>
</dbReference>
<dbReference type="EMBL" id="LN609423">
    <property type="protein sequence ID" value="CEF61620.1"/>
    <property type="molecule type" value="Genomic_DNA"/>
</dbReference>
<dbReference type="GO" id="GO:0003964">
    <property type="term" value="F:RNA-directed DNA polymerase activity"/>
    <property type="evidence" value="ECO:0007669"/>
    <property type="project" value="UniProtKB-KW"/>
</dbReference>
<keyword evidence="3" id="KW-0548">Nucleotidyltransferase</keyword>
<keyword evidence="4" id="KW-0540">Nuclease</keyword>
<dbReference type="Pfam" id="PF00665">
    <property type="entry name" value="rve"/>
    <property type="match status" value="1"/>
</dbReference>